<dbReference type="GO" id="GO:0016746">
    <property type="term" value="F:acyltransferase activity"/>
    <property type="evidence" value="ECO:0007669"/>
    <property type="project" value="InterPro"/>
</dbReference>
<feature type="transmembrane region" description="Helical" evidence="1">
    <location>
        <begin position="42"/>
        <end position="66"/>
    </location>
</feature>
<dbReference type="GeneID" id="111245304"/>
<feature type="transmembrane region" description="Helical" evidence="1">
    <location>
        <begin position="116"/>
        <end position="135"/>
    </location>
</feature>
<name>A0A7M7JLI2_VARDE</name>
<keyword evidence="1" id="KW-0812">Transmembrane</keyword>
<dbReference type="Proteomes" id="UP000594260">
    <property type="component" value="Unplaced"/>
</dbReference>
<evidence type="ECO:0000256" key="1">
    <source>
        <dbReference type="SAM" id="Phobius"/>
    </source>
</evidence>
<protein>
    <recommendedName>
        <fullName evidence="2">Phospholipid/glycerol acyltransferase domain-containing protein</fullName>
    </recommendedName>
</protein>
<proteinExistence type="predicted"/>
<keyword evidence="1" id="KW-1133">Transmembrane helix</keyword>
<dbReference type="InterPro" id="IPR002123">
    <property type="entry name" value="Plipid/glycerol_acylTrfase"/>
</dbReference>
<reference evidence="3" key="1">
    <citation type="submission" date="2021-01" db="UniProtKB">
        <authorList>
            <consortium name="EnsemblMetazoa"/>
        </authorList>
    </citation>
    <scope>IDENTIFICATION</scope>
</reference>
<dbReference type="PANTHER" id="PTHR22753">
    <property type="entry name" value="TRANSMEMBRANE PROTEIN 68"/>
    <property type="match status" value="1"/>
</dbReference>
<evidence type="ECO:0000313" key="4">
    <source>
        <dbReference type="Proteomes" id="UP000594260"/>
    </source>
</evidence>
<dbReference type="Pfam" id="PF01553">
    <property type="entry name" value="Acyltransferase"/>
    <property type="match status" value="1"/>
</dbReference>
<feature type="domain" description="Phospholipid/glycerol acyltransferase" evidence="2">
    <location>
        <begin position="100"/>
        <end position="222"/>
    </location>
</feature>
<evidence type="ECO:0000313" key="3">
    <source>
        <dbReference type="EnsemblMetazoa" id="XP_022649218"/>
    </source>
</evidence>
<dbReference type="PANTHER" id="PTHR22753:SF14">
    <property type="entry name" value="MONOACYLGLYCEROL_DIACYLGLYCEROL O-ACYLTRANSFERASE"/>
    <property type="match status" value="1"/>
</dbReference>
<dbReference type="AlphaFoldDB" id="A0A7M7JLI2"/>
<keyword evidence="1" id="KW-0472">Membrane</keyword>
<dbReference type="EnsemblMetazoa" id="XM_022793483">
    <property type="protein sequence ID" value="XP_022649218"/>
    <property type="gene ID" value="LOC111245304"/>
</dbReference>
<organism evidence="3 4">
    <name type="scientific">Varroa destructor</name>
    <name type="common">Honeybee mite</name>
    <dbReference type="NCBI Taxonomy" id="109461"/>
    <lineage>
        <taxon>Eukaryota</taxon>
        <taxon>Metazoa</taxon>
        <taxon>Ecdysozoa</taxon>
        <taxon>Arthropoda</taxon>
        <taxon>Chelicerata</taxon>
        <taxon>Arachnida</taxon>
        <taxon>Acari</taxon>
        <taxon>Parasitiformes</taxon>
        <taxon>Mesostigmata</taxon>
        <taxon>Gamasina</taxon>
        <taxon>Dermanyssoidea</taxon>
        <taxon>Varroidae</taxon>
        <taxon>Varroa</taxon>
    </lineage>
</organism>
<dbReference type="OMA" id="CLYIWKK"/>
<dbReference type="OrthoDB" id="44277at2759"/>
<dbReference type="CDD" id="cd07987">
    <property type="entry name" value="LPLAT_MGAT-like"/>
    <property type="match status" value="1"/>
</dbReference>
<dbReference type="RefSeq" id="XP_022649218.1">
    <property type="nucleotide sequence ID" value="XM_022793483.1"/>
</dbReference>
<dbReference type="KEGG" id="vde:111245304"/>
<dbReference type="InParanoid" id="A0A7M7JLI2"/>
<feature type="transmembrane region" description="Helical" evidence="1">
    <location>
        <begin position="78"/>
        <end position="96"/>
    </location>
</feature>
<sequence length="319" mass="36795">MFRFQGSLLFKLRLAYTMLWGLALLIPWLLWRLWPYWYLRPFLLHFILLPYVITAGATILTVAVHVSNQLGFDVESTYGVASCLGKFFIMPSLRILHGYDVVGVENIPLDRGALIVPYHALLPVDLYAFIGWFFLRTNKMISGSIDRLFWEVPLLRTLFKLSGCTSGGRDELVAELRNGSLKFILPGGAYEAMFSENYSLEWRNRTGFARVAKEANAPIIPMFTINTRQLYTMYFFGFREKLRQWYLEKRIPILIPSGGWPVKLRTYLGKPLTCGTDESAEEFARRVQAAVEELRDKYQRRPNSIIKAIADRFTLSPPN</sequence>
<accession>A0A7M7JLI2</accession>
<keyword evidence="4" id="KW-1185">Reference proteome</keyword>
<feature type="transmembrane region" description="Helical" evidence="1">
    <location>
        <begin position="12"/>
        <end position="30"/>
    </location>
</feature>
<dbReference type="GO" id="GO:0016020">
    <property type="term" value="C:membrane"/>
    <property type="evidence" value="ECO:0007669"/>
    <property type="project" value="TreeGrafter"/>
</dbReference>
<evidence type="ECO:0000259" key="2">
    <source>
        <dbReference type="Pfam" id="PF01553"/>
    </source>
</evidence>
<dbReference type="SUPFAM" id="SSF69593">
    <property type="entry name" value="Glycerol-3-phosphate (1)-acyltransferase"/>
    <property type="match status" value="1"/>
</dbReference>